<dbReference type="EMBL" id="NPEA01000007">
    <property type="protein sequence ID" value="PJZ76577.1"/>
    <property type="molecule type" value="Genomic_DNA"/>
</dbReference>
<organism evidence="2 3">
    <name type="scientific">Leptospira neocaledonica</name>
    <dbReference type="NCBI Taxonomy" id="2023192"/>
    <lineage>
        <taxon>Bacteria</taxon>
        <taxon>Pseudomonadati</taxon>
        <taxon>Spirochaetota</taxon>
        <taxon>Spirochaetia</taxon>
        <taxon>Leptospirales</taxon>
        <taxon>Leptospiraceae</taxon>
        <taxon>Leptospira</taxon>
    </lineage>
</organism>
<protein>
    <submittedName>
        <fullName evidence="2">Uncharacterized protein</fullName>
    </submittedName>
</protein>
<evidence type="ECO:0000256" key="1">
    <source>
        <dbReference type="SAM" id="Phobius"/>
    </source>
</evidence>
<gene>
    <name evidence="2" type="ORF">CH365_14490</name>
</gene>
<feature type="transmembrane region" description="Helical" evidence="1">
    <location>
        <begin position="49"/>
        <end position="68"/>
    </location>
</feature>
<keyword evidence="1" id="KW-0472">Membrane</keyword>
<proteinExistence type="predicted"/>
<keyword evidence="1" id="KW-1133">Transmembrane helix</keyword>
<keyword evidence="1" id="KW-0812">Transmembrane</keyword>
<name>A0A2M9ZWZ5_9LEPT</name>
<accession>A0A2M9ZWZ5</accession>
<feature type="transmembrane region" description="Helical" evidence="1">
    <location>
        <begin position="74"/>
        <end position="96"/>
    </location>
</feature>
<reference evidence="2 3" key="1">
    <citation type="submission" date="2017-07" db="EMBL/GenBank/DDBJ databases">
        <title>Leptospira spp. isolated from tropical soils.</title>
        <authorList>
            <person name="Thibeaux R."/>
            <person name="Iraola G."/>
            <person name="Ferres I."/>
            <person name="Bierque E."/>
            <person name="Girault D."/>
            <person name="Soupe-Gilbert M.-E."/>
            <person name="Picardeau M."/>
            <person name="Goarant C."/>
        </authorList>
    </citation>
    <scope>NUCLEOTIDE SEQUENCE [LARGE SCALE GENOMIC DNA]</scope>
    <source>
        <strain evidence="2 3">ES4-C-A1</strain>
    </source>
</reference>
<comment type="caution">
    <text evidence="2">The sequence shown here is derived from an EMBL/GenBank/DDBJ whole genome shotgun (WGS) entry which is preliminary data.</text>
</comment>
<feature type="transmembrane region" description="Helical" evidence="1">
    <location>
        <begin position="108"/>
        <end position="129"/>
    </location>
</feature>
<feature type="transmembrane region" description="Helical" evidence="1">
    <location>
        <begin position="25"/>
        <end position="42"/>
    </location>
</feature>
<sequence>MLPILTIIGFLSIIAYSIDKGYQNRISVFLIFGIPLLASYFFEKYRIHLKIFSFVAEFIAFAILVQLAGILSGLILFSVTTILILPSVPLLFVLAFKPNLYLNENLRIYLNWSTLQSLVVVIWLVFFLINNSE</sequence>
<evidence type="ECO:0000313" key="2">
    <source>
        <dbReference type="EMBL" id="PJZ76577.1"/>
    </source>
</evidence>
<keyword evidence="3" id="KW-1185">Reference proteome</keyword>
<evidence type="ECO:0000313" key="3">
    <source>
        <dbReference type="Proteomes" id="UP000231843"/>
    </source>
</evidence>
<dbReference type="Proteomes" id="UP000231843">
    <property type="component" value="Unassembled WGS sequence"/>
</dbReference>
<dbReference type="AlphaFoldDB" id="A0A2M9ZWZ5"/>